<reference evidence="3" key="1">
    <citation type="submission" date="2017-02" db="UniProtKB">
        <authorList>
            <consortium name="WormBaseParasite"/>
        </authorList>
    </citation>
    <scope>IDENTIFICATION</scope>
</reference>
<dbReference type="Proteomes" id="UP000036681">
    <property type="component" value="Unplaced"/>
</dbReference>
<evidence type="ECO:0000256" key="1">
    <source>
        <dbReference type="SAM" id="MobiDB-lite"/>
    </source>
</evidence>
<protein>
    <submittedName>
        <fullName evidence="3">Uncharacterized protein</fullName>
    </submittedName>
</protein>
<feature type="compositionally biased region" description="Low complexity" evidence="1">
    <location>
        <begin position="27"/>
        <end position="47"/>
    </location>
</feature>
<keyword evidence="2" id="KW-1185">Reference proteome</keyword>
<dbReference type="WBParaSite" id="ALUE_0000529501-mRNA-1">
    <property type="protein sequence ID" value="ALUE_0000529501-mRNA-1"/>
    <property type="gene ID" value="ALUE_0000529501"/>
</dbReference>
<organism evidence="2 3">
    <name type="scientific">Ascaris lumbricoides</name>
    <name type="common">Giant roundworm</name>
    <dbReference type="NCBI Taxonomy" id="6252"/>
    <lineage>
        <taxon>Eukaryota</taxon>
        <taxon>Metazoa</taxon>
        <taxon>Ecdysozoa</taxon>
        <taxon>Nematoda</taxon>
        <taxon>Chromadorea</taxon>
        <taxon>Rhabditida</taxon>
        <taxon>Spirurina</taxon>
        <taxon>Ascaridomorpha</taxon>
        <taxon>Ascaridoidea</taxon>
        <taxon>Ascarididae</taxon>
        <taxon>Ascaris</taxon>
    </lineage>
</organism>
<evidence type="ECO:0000313" key="3">
    <source>
        <dbReference type="WBParaSite" id="ALUE_0000529501-mRNA-1"/>
    </source>
</evidence>
<evidence type="ECO:0000313" key="2">
    <source>
        <dbReference type="Proteomes" id="UP000036681"/>
    </source>
</evidence>
<proteinExistence type="predicted"/>
<name>A0A0M3HS83_ASCLU</name>
<accession>A0A0M3HS83</accession>
<sequence>MRAHFAGRLTQHHDFKLQATNNSTLIRRTLSPPSGPSPLSSTSRRGSQCAMKDVENVGFGLQPDPITI</sequence>
<feature type="region of interest" description="Disordered" evidence="1">
    <location>
        <begin position="22"/>
        <end position="68"/>
    </location>
</feature>
<dbReference type="AlphaFoldDB" id="A0A0M3HS83"/>